<evidence type="ECO:0000256" key="1">
    <source>
        <dbReference type="SAM" id="MobiDB-lite"/>
    </source>
</evidence>
<dbReference type="AlphaFoldDB" id="A0A8J3I9M9"/>
<protein>
    <submittedName>
        <fullName evidence="2">Uncharacterized protein</fullName>
    </submittedName>
</protein>
<dbReference type="RefSeq" id="WP_220199042.1">
    <property type="nucleotide sequence ID" value="NZ_BNJF01000006.1"/>
</dbReference>
<feature type="compositionally biased region" description="Polar residues" evidence="1">
    <location>
        <begin position="30"/>
        <end position="39"/>
    </location>
</feature>
<dbReference type="EMBL" id="BNJF01000006">
    <property type="protein sequence ID" value="GHO49981.1"/>
    <property type="molecule type" value="Genomic_DNA"/>
</dbReference>
<gene>
    <name evidence="2" type="ORF">KSX_81440</name>
</gene>
<feature type="compositionally biased region" description="Basic and acidic residues" evidence="1">
    <location>
        <begin position="12"/>
        <end position="25"/>
    </location>
</feature>
<sequence length="74" mass="7965">MARFPSFSTPHPHLDASIRQDDNIRHPNLSRLSAPQSRGIQKRKKAASWRVGMTPHAARTGVNGESPPAGALAG</sequence>
<feature type="region of interest" description="Disordered" evidence="1">
    <location>
        <begin position="1"/>
        <end position="74"/>
    </location>
</feature>
<keyword evidence="3" id="KW-1185">Reference proteome</keyword>
<accession>A0A8J3I9M9</accession>
<evidence type="ECO:0000313" key="2">
    <source>
        <dbReference type="EMBL" id="GHO49981.1"/>
    </source>
</evidence>
<proteinExistence type="predicted"/>
<organism evidence="2 3">
    <name type="scientific">Ktedonospora formicarum</name>
    <dbReference type="NCBI Taxonomy" id="2778364"/>
    <lineage>
        <taxon>Bacteria</taxon>
        <taxon>Bacillati</taxon>
        <taxon>Chloroflexota</taxon>
        <taxon>Ktedonobacteria</taxon>
        <taxon>Ktedonobacterales</taxon>
        <taxon>Ktedonobacteraceae</taxon>
        <taxon>Ktedonospora</taxon>
    </lineage>
</organism>
<name>A0A8J3I9M9_9CHLR</name>
<evidence type="ECO:0000313" key="3">
    <source>
        <dbReference type="Proteomes" id="UP000612362"/>
    </source>
</evidence>
<comment type="caution">
    <text evidence="2">The sequence shown here is derived from an EMBL/GenBank/DDBJ whole genome shotgun (WGS) entry which is preliminary data.</text>
</comment>
<reference evidence="2" key="1">
    <citation type="submission" date="2020-10" db="EMBL/GenBank/DDBJ databases">
        <title>Taxonomic study of unclassified bacteria belonging to the class Ktedonobacteria.</title>
        <authorList>
            <person name="Yabe S."/>
            <person name="Wang C.M."/>
            <person name="Zheng Y."/>
            <person name="Sakai Y."/>
            <person name="Cavaletti L."/>
            <person name="Monciardini P."/>
            <person name="Donadio S."/>
        </authorList>
    </citation>
    <scope>NUCLEOTIDE SEQUENCE</scope>
    <source>
        <strain evidence="2">SOSP1-1</strain>
    </source>
</reference>
<dbReference type="Proteomes" id="UP000612362">
    <property type="component" value="Unassembled WGS sequence"/>
</dbReference>